<dbReference type="AlphaFoldDB" id="A0A8S3ZSW9"/>
<evidence type="ECO:0000313" key="5">
    <source>
        <dbReference type="Proteomes" id="UP000678393"/>
    </source>
</evidence>
<gene>
    <name evidence="4" type="ORF">CUNI_LOCUS16528</name>
</gene>
<organism evidence="4 5">
    <name type="scientific">Candidula unifasciata</name>
    <dbReference type="NCBI Taxonomy" id="100452"/>
    <lineage>
        <taxon>Eukaryota</taxon>
        <taxon>Metazoa</taxon>
        <taxon>Spiralia</taxon>
        <taxon>Lophotrochozoa</taxon>
        <taxon>Mollusca</taxon>
        <taxon>Gastropoda</taxon>
        <taxon>Heterobranchia</taxon>
        <taxon>Euthyneura</taxon>
        <taxon>Panpulmonata</taxon>
        <taxon>Eupulmonata</taxon>
        <taxon>Stylommatophora</taxon>
        <taxon>Helicina</taxon>
        <taxon>Helicoidea</taxon>
        <taxon>Geomitridae</taxon>
        <taxon>Candidula</taxon>
    </lineage>
</organism>
<evidence type="ECO:0000256" key="2">
    <source>
        <dbReference type="ARBA" id="ARBA00023180"/>
    </source>
</evidence>
<name>A0A8S3ZSW9_9EUPU</name>
<dbReference type="PANTHER" id="PTHR33562">
    <property type="entry name" value="ATILLA, ISOFORM B-RELATED-RELATED"/>
    <property type="match status" value="1"/>
</dbReference>
<evidence type="ECO:0000313" key="4">
    <source>
        <dbReference type="EMBL" id="CAG5130970.1"/>
    </source>
</evidence>
<reference evidence="4" key="1">
    <citation type="submission" date="2021-04" db="EMBL/GenBank/DDBJ databases">
        <authorList>
            <consortium name="Molecular Ecology Group"/>
        </authorList>
    </citation>
    <scope>NUCLEOTIDE SEQUENCE</scope>
</reference>
<dbReference type="GO" id="GO:0030431">
    <property type="term" value="P:sleep"/>
    <property type="evidence" value="ECO:0007669"/>
    <property type="project" value="InterPro"/>
</dbReference>
<evidence type="ECO:0000256" key="3">
    <source>
        <dbReference type="SAM" id="Phobius"/>
    </source>
</evidence>
<accession>A0A8S3ZSW9</accession>
<sequence>NAIYCFVCNSFEKSICGDDFRTTSSDANSRTWCEGSCIKRRGERVDGSVRRIEIVRSCVTRQPESCYNENYNSLNVYTCSCNSDFCNLSSRVSSSRCFAIFVGVSVLALIRFYVLI</sequence>
<keyword evidence="3" id="KW-0472">Membrane</keyword>
<evidence type="ECO:0000256" key="1">
    <source>
        <dbReference type="ARBA" id="ARBA00022729"/>
    </source>
</evidence>
<proteinExistence type="predicted"/>
<evidence type="ECO:0008006" key="6">
    <source>
        <dbReference type="Google" id="ProtNLM"/>
    </source>
</evidence>
<feature type="non-terminal residue" evidence="4">
    <location>
        <position position="1"/>
    </location>
</feature>
<dbReference type="InterPro" id="IPR031424">
    <property type="entry name" value="QVR-like"/>
</dbReference>
<dbReference type="Proteomes" id="UP000678393">
    <property type="component" value="Unassembled WGS sequence"/>
</dbReference>
<keyword evidence="3" id="KW-0812">Transmembrane</keyword>
<feature type="transmembrane region" description="Helical" evidence="3">
    <location>
        <begin position="97"/>
        <end position="114"/>
    </location>
</feature>
<dbReference type="EMBL" id="CAJHNH020004395">
    <property type="protein sequence ID" value="CAG5130970.1"/>
    <property type="molecule type" value="Genomic_DNA"/>
</dbReference>
<keyword evidence="5" id="KW-1185">Reference proteome</keyword>
<keyword evidence="3" id="KW-1133">Transmembrane helix</keyword>
<keyword evidence="2" id="KW-0325">Glycoprotein</keyword>
<dbReference type="InterPro" id="IPR050975">
    <property type="entry name" value="Sleep_regulator"/>
</dbReference>
<dbReference type="OrthoDB" id="6050539at2759"/>
<protein>
    <recommendedName>
        <fullName evidence="6">Protein sleepless</fullName>
    </recommendedName>
</protein>
<comment type="caution">
    <text evidence="4">The sequence shown here is derived from an EMBL/GenBank/DDBJ whole genome shotgun (WGS) entry which is preliminary data.</text>
</comment>
<dbReference type="Pfam" id="PF17064">
    <property type="entry name" value="QVR"/>
    <property type="match status" value="1"/>
</dbReference>
<keyword evidence="1" id="KW-0732">Signal</keyword>
<dbReference type="GO" id="GO:0032222">
    <property type="term" value="P:regulation of synaptic transmission, cholinergic"/>
    <property type="evidence" value="ECO:0007669"/>
    <property type="project" value="InterPro"/>
</dbReference>